<protein>
    <submittedName>
        <fullName evidence="1">Major facilitator superfamily domain-containing protein</fullName>
    </submittedName>
</protein>
<name>A0ACC0CKQ9_9PEZI</name>
<gene>
    <name evidence="1" type="ORF">F4821DRAFT_250199</name>
</gene>
<reference evidence="1 2" key="1">
    <citation type="journal article" date="2022" name="New Phytol.">
        <title>Ecological generalism drives hyperdiversity of secondary metabolite gene clusters in xylarialean endophytes.</title>
        <authorList>
            <person name="Franco M.E.E."/>
            <person name="Wisecaver J.H."/>
            <person name="Arnold A.E."/>
            <person name="Ju Y.M."/>
            <person name="Slot J.C."/>
            <person name="Ahrendt S."/>
            <person name="Moore L.P."/>
            <person name="Eastman K.E."/>
            <person name="Scott K."/>
            <person name="Konkel Z."/>
            <person name="Mondo S.J."/>
            <person name="Kuo A."/>
            <person name="Hayes R.D."/>
            <person name="Haridas S."/>
            <person name="Andreopoulos B."/>
            <person name="Riley R."/>
            <person name="LaButti K."/>
            <person name="Pangilinan J."/>
            <person name="Lipzen A."/>
            <person name="Amirebrahimi M."/>
            <person name="Yan J."/>
            <person name="Adam C."/>
            <person name="Keymanesh K."/>
            <person name="Ng V."/>
            <person name="Louie K."/>
            <person name="Northen T."/>
            <person name="Drula E."/>
            <person name="Henrissat B."/>
            <person name="Hsieh H.M."/>
            <person name="Youens-Clark K."/>
            <person name="Lutzoni F."/>
            <person name="Miadlikowska J."/>
            <person name="Eastwood D.C."/>
            <person name="Hamelin R.C."/>
            <person name="Grigoriev I.V."/>
            <person name="U'Ren J.M."/>
        </authorList>
    </citation>
    <scope>NUCLEOTIDE SEQUENCE [LARGE SCALE GENOMIC DNA]</scope>
    <source>
        <strain evidence="1 2">ER1909</strain>
    </source>
</reference>
<keyword evidence="2" id="KW-1185">Reference proteome</keyword>
<evidence type="ECO:0000313" key="1">
    <source>
        <dbReference type="EMBL" id="KAI6081043.1"/>
    </source>
</evidence>
<dbReference type="EMBL" id="MU394410">
    <property type="protein sequence ID" value="KAI6081043.1"/>
    <property type="molecule type" value="Genomic_DNA"/>
</dbReference>
<accession>A0ACC0CKQ9</accession>
<comment type="caution">
    <text evidence="1">The sequence shown here is derived from an EMBL/GenBank/DDBJ whole genome shotgun (WGS) entry which is preliminary data.</text>
</comment>
<evidence type="ECO:0000313" key="2">
    <source>
        <dbReference type="Proteomes" id="UP001497680"/>
    </source>
</evidence>
<dbReference type="Proteomes" id="UP001497680">
    <property type="component" value="Unassembled WGS sequence"/>
</dbReference>
<sequence length="571" mass="61138">MTMTDPEKPVDVELDANMLQREEAGDSASSKEAVEEEGKFPTGIALWSILGPVTIAYFLVFLDMCVVSTATPTITLRFNSLVDVGWYGGAYQLGSSAIQPLTGKIYHHFNTKWSFLTFFFIFEVGSAICGAAVSSPMFIVGRAIAGAGSSGINNGSLTIISSVLPLRSQAKFLGINLGIGQLGIALGPIIGGAFTQYVSWRWCFYINLPIGGALAILLVFFRIPEPNPKLPPRQVLGTAVKSLDLPGFALISPAAIMFLLALQYGGTVHPWNSSVVIGLLVGAAVTFIIFLVWEYHQGDGAMVPFAMIKKRIVWSAAANLFFLLGAILVAEYYLAIFFQTVRDDPPLMSGVHMLPTTLGLVLFTMLSGMMTEIFGYYLPWSLGGSSLAAIGYGLMSLLTPTTSPSKWIGYQVLYGVGSGAMASAAYIAVQNLVPAPQIPIAMAIIIFAQNMGGAVWLVAANSIFTNGLRQQLQMRINEIGVDPDFIVNAGTNTIRNIVHGDQLAAALECYTVAISHVMYLGIGVSVATFIFGWGLGWKDIRVQKKLQAIQSSPSPETEDGGDDATAKPTTV</sequence>
<organism evidence="1 2">
    <name type="scientific">Hypoxylon rubiginosum</name>
    <dbReference type="NCBI Taxonomy" id="110542"/>
    <lineage>
        <taxon>Eukaryota</taxon>
        <taxon>Fungi</taxon>
        <taxon>Dikarya</taxon>
        <taxon>Ascomycota</taxon>
        <taxon>Pezizomycotina</taxon>
        <taxon>Sordariomycetes</taxon>
        <taxon>Xylariomycetidae</taxon>
        <taxon>Xylariales</taxon>
        <taxon>Hypoxylaceae</taxon>
        <taxon>Hypoxylon</taxon>
    </lineage>
</organism>
<proteinExistence type="predicted"/>